<dbReference type="InterPro" id="IPR019734">
    <property type="entry name" value="TPR_rpt"/>
</dbReference>
<dbReference type="PANTHER" id="PTHR12558:SF13">
    <property type="entry name" value="CELL DIVISION CYCLE PROTEIN 27 HOMOLOG"/>
    <property type="match status" value="1"/>
</dbReference>
<dbReference type="Pfam" id="PF13432">
    <property type="entry name" value="TPR_16"/>
    <property type="match status" value="1"/>
</dbReference>
<keyword evidence="3" id="KW-1185">Reference proteome</keyword>
<reference evidence="2" key="1">
    <citation type="submission" date="2018-02" db="EMBL/GenBank/DDBJ databases">
        <authorList>
            <person name="Vasarhelyi B.M."/>
            <person name="Deshmukh S."/>
            <person name="Balint B."/>
            <person name="Kukolya J."/>
        </authorList>
    </citation>
    <scope>NUCLEOTIDE SEQUENCE</scope>
    <source>
        <strain evidence="2">KB22</strain>
    </source>
</reference>
<comment type="caution">
    <text evidence="2">The sequence shown here is derived from an EMBL/GenBank/DDBJ whole genome shotgun (WGS) entry which is preliminary data.</text>
</comment>
<dbReference type="AlphaFoldDB" id="A0A928UWV1"/>
<dbReference type="SUPFAM" id="SSF81901">
    <property type="entry name" value="HCP-like"/>
    <property type="match status" value="2"/>
</dbReference>
<dbReference type="PANTHER" id="PTHR12558">
    <property type="entry name" value="CELL DIVISION CYCLE 16,23,27"/>
    <property type="match status" value="1"/>
</dbReference>
<organism evidence="2 3">
    <name type="scientific">Sphingobacterium hungaricum</name>
    <dbReference type="NCBI Taxonomy" id="2082723"/>
    <lineage>
        <taxon>Bacteria</taxon>
        <taxon>Pseudomonadati</taxon>
        <taxon>Bacteroidota</taxon>
        <taxon>Sphingobacteriia</taxon>
        <taxon>Sphingobacteriales</taxon>
        <taxon>Sphingobacteriaceae</taxon>
        <taxon>Sphingobacterium</taxon>
    </lineage>
</organism>
<dbReference type="InterPro" id="IPR011990">
    <property type="entry name" value="TPR-like_helical_dom_sf"/>
</dbReference>
<name>A0A928UWV1_9SPHI</name>
<feature type="signal peptide" evidence="1">
    <location>
        <begin position="1"/>
        <end position="21"/>
    </location>
</feature>
<sequence length="578" mass="63742">MTSNKLFLSLLLAGAVGSASAQNLKEAKAAMQAEQYDKAKGMLQQLVVKKAKDGQNYFYLGQIHLINDKIDSAAIVFNEGVTNAPNEKLNVVGLGIVDLYKGNEAAAQTKFTTATSNLGKKDYLPLFYVGRAYIDAPKPDFTKAIEYLTQAKAKNAKDAEVSVALGDAYSGLRESNQAYLSYSDALDIDGTLIDPKIGQAIISRRAQAYDIVLEQLATLGTENPNYAPIYRELAETYYLSSLKAPEEDYREINQKAVENYKKYLSLTGDNSVEAKTRYADFLVYSGNYDELKTVSQELANAPGVDAKVFRYLGYIAYNQDKDYAKSAEYLKQLFEKVQPERLIPRDYLYAGLANIGIGNNEEGTRLLKEAIAKQAEEDDLLAEISETAFAKYTDGDVPAAIGLFAIPASMPESDYYYDANYYIGLGEYGIGSKILAVKEGEPEVEDGGLAKLAEAKPHLEKAVAALGAVTKATKQEDVDKYYIPALYYKGLAELGLDNVMYNPEEAKGLFVDSFTKLIEAVKAKPDVTNANEYLIDANNYLAFYAYYQGDNAKAKALFGETLKVNPEDEFALQFYDQL</sequence>
<dbReference type="SMART" id="SM00028">
    <property type="entry name" value="TPR"/>
    <property type="match status" value="3"/>
</dbReference>
<protein>
    <recommendedName>
        <fullName evidence="4">Tetratricopeptide repeat-containing protein</fullName>
    </recommendedName>
</protein>
<keyword evidence="1" id="KW-0732">Signal</keyword>
<feature type="chain" id="PRO_5037342063" description="Tetratricopeptide repeat-containing protein" evidence="1">
    <location>
        <begin position="22"/>
        <end position="578"/>
    </location>
</feature>
<accession>A0A928UWV1</accession>
<evidence type="ECO:0000313" key="3">
    <source>
        <dbReference type="Proteomes" id="UP000616201"/>
    </source>
</evidence>
<dbReference type="Proteomes" id="UP000616201">
    <property type="component" value="Unassembled WGS sequence"/>
</dbReference>
<dbReference type="RefSeq" id="WP_196934346.1">
    <property type="nucleotide sequence ID" value="NZ_MU158697.1"/>
</dbReference>
<gene>
    <name evidence="2" type="ORF">C4F49_10805</name>
</gene>
<evidence type="ECO:0000313" key="2">
    <source>
        <dbReference type="EMBL" id="MBE8714172.1"/>
    </source>
</evidence>
<evidence type="ECO:0008006" key="4">
    <source>
        <dbReference type="Google" id="ProtNLM"/>
    </source>
</evidence>
<evidence type="ECO:0000256" key="1">
    <source>
        <dbReference type="SAM" id="SignalP"/>
    </source>
</evidence>
<proteinExistence type="predicted"/>
<dbReference type="EMBL" id="PRDK01000005">
    <property type="protein sequence ID" value="MBE8714172.1"/>
    <property type="molecule type" value="Genomic_DNA"/>
</dbReference>
<dbReference type="Gene3D" id="1.25.40.10">
    <property type="entry name" value="Tetratricopeptide repeat domain"/>
    <property type="match status" value="3"/>
</dbReference>